<protein>
    <submittedName>
        <fullName evidence="1">Uncharacterized protein</fullName>
    </submittedName>
</protein>
<gene>
    <name evidence="1" type="ORF">JOF53_006477</name>
</gene>
<evidence type="ECO:0000313" key="2">
    <source>
        <dbReference type="Proteomes" id="UP001519363"/>
    </source>
</evidence>
<evidence type="ECO:0000313" key="1">
    <source>
        <dbReference type="EMBL" id="MBP2477605.1"/>
    </source>
</evidence>
<accession>A0ABS5AM26</accession>
<name>A0ABS5AM26_9PSEU</name>
<organism evidence="1 2">
    <name type="scientific">Crossiella equi</name>
    <dbReference type="NCBI Taxonomy" id="130796"/>
    <lineage>
        <taxon>Bacteria</taxon>
        <taxon>Bacillati</taxon>
        <taxon>Actinomycetota</taxon>
        <taxon>Actinomycetes</taxon>
        <taxon>Pseudonocardiales</taxon>
        <taxon>Pseudonocardiaceae</taxon>
        <taxon>Crossiella</taxon>
    </lineage>
</organism>
<keyword evidence="2" id="KW-1185">Reference proteome</keyword>
<proteinExistence type="predicted"/>
<dbReference type="Proteomes" id="UP001519363">
    <property type="component" value="Unassembled WGS sequence"/>
</dbReference>
<dbReference type="EMBL" id="JAGIOO010000001">
    <property type="protein sequence ID" value="MBP2477605.1"/>
    <property type="molecule type" value="Genomic_DNA"/>
</dbReference>
<sequence length="104" mass="11992">MTNELDVFRQFDRLMGRSLLSLRKSPTESKLLEHWAMLHTAERPLRWFLRGEAEPSGLDVTEFGTNFFLFHRATANLSGSLMAHLAVARSTYPVTRAKERTRGR</sequence>
<reference evidence="1 2" key="1">
    <citation type="submission" date="2021-03" db="EMBL/GenBank/DDBJ databases">
        <title>Sequencing the genomes of 1000 actinobacteria strains.</title>
        <authorList>
            <person name="Klenk H.-P."/>
        </authorList>
    </citation>
    <scope>NUCLEOTIDE SEQUENCE [LARGE SCALE GENOMIC DNA]</scope>
    <source>
        <strain evidence="1 2">DSM 44580</strain>
    </source>
</reference>
<dbReference type="RefSeq" id="WP_086788287.1">
    <property type="nucleotide sequence ID" value="NZ_JAGIOO010000001.1"/>
</dbReference>
<comment type="caution">
    <text evidence="1">The sequence shown here is derived from an EMBL/GenBank/DDBJ whole genome shotgun (WGS) entry which is preliminary data.</text>
</comment>